<evidence type="ECO:0000313" key="2">
    <source>
        <dbReference type="Proteomes" id="UP001626550"/>
    </source>
</evidence>
<comment type="caution">
    <text evidence="1">The sequence shown here is derived from an EMBL/GenBank/DDBJ whole genome shotgun (WGS) entry which is preliminary data.</text>
</comment>
<reference evidence="1 2" key="1">
    <citation type="submission" date="2024-11" db="EMBL/GenBank/DDBJ databases">
        <title>Adaptive evolution of stress response genes in parasites aligns with host niche diversity.</title>
        <authorList>
            <person name="Hahn C."/>
            <person name="Resl P."/>
        </authorList>
    </citation>
    <scope>NUCLEOTIDE SEQUENCE [LARGE SCALE GENOMIC DNA]</scope>
    <source>
        <strain evidence="1">EGGRZ-B1_66</strain>
        <tissue evidence="1">Body</tissue>
    </source>
</reference>
<dbReference type="AlphaFoldDB" id="A0ABD2QH92"/>
<evidence type="ECO:0000313" key="1">
    <source>
        <dbReference type="EMBL" id="KAL3318918.1"/>
    </source>
</evidence>
<dbReference type="EMBL" id="JBJKFK010000190">
    <property type="protein sequence ID" value="KAL3318918.1"/>
    <property type="molecule type" value="Genomic_DNA"/>
</dbReference>
<sequence>MMTHKSWACDQDSEPDPQFTDETLIGVSIRKARAINSKIRSSVVNASDYCGVRRPGSAIPTMQNQIQCQIGGVGSANGSPIKTYGVSWHRVTLQHSNERHDFDWPFIIADCSGIENGATLHGSGVAFVSTDKAYALSTAAPSRISHITHKISLPSSPKARPLSFDMKQVADAEYERLRREDLQALARTFRLPYSCSAEAQL</sequence>
<protein>
    <submittedName>
        <fullName evidence="1">Uncharacterized protein</fullName>
    </submittedName>
</protein>
<organism evidence="1 2">
    <name type="scientific">Cichlidogyrus casuarinus</name>
    <dbReference type="NCBI Taxonomy" id="1844966"/>
    <lineage>
        <taxon>Eukaryota</taxon>
        <taxon>Metazoa</taxon>
        <taxon>Spiralia</taxon>
        <taxon>Lophotrochozoa</taxon>
        <taxon>Platyhelminthes</taxon>
        <taxon>Monogenea</taxon>
        <taxon>Monopisthocotylea</taxon>
        <taxon>Dactylogyridea</taxon>
        <taxon>Ancyrocephalidae</taxon>
        <taxon>Cichlidogyrus</taxon>
    </lineage>
</organism>
<dbReference type="Proteomes" id="UP001626550">
    <property type="component" value="Unassembled WGS sequence"/>
</dbReference>
<gene>
    <name evidence="1" type="ORF">Ciccas_002410</name>
</gene>
<keyword evidence="2" id="KW-1185">Reference proteome</keyword>
<name>A0ABD2QH92_9PLAT</name>
<proteinExistence type="predicted"/>
<accession>A0ABD2QH92</accession>